<keyword evidence="4" id="KW-1185">Reference proteome</keyword>
<dbReference type="SMART" id="SM00257">
    <property type="entry name" value="LysM"/>
    <property type="match status" value="1"/>
</dbReference>
<evidence type="ECO:0000313" key="3">
    <source>
        <dbReference type="EMBL" id="QEK38099.1"/>
    </source>
</evidence>
<evidence type="ECO:0000256" key="1">
    <source>
        <dbReference type="SAM" id="MobiDB-lite"/>
    </source>
</evidence>
<organism evidence="3 4">
    <name type="scientific">Candidatus Cytomitobacter indipagum</name>
    <dbReference type="NCBI Taxonomy" id="2601575"/>
    <lineage>
        <taxon>Bacteria</taxon>
        <taxon>Pseudomonadati</taxon>
        <taxon>Pseudomonadota</taxon>
        <taxon>Alphaproteobacteria</taxon>
        <taxon>Holosporales</taxon>
        <taxon>Holosporaceae</taxon>
        <taxon>Candidatus Cytomitobacter</taxon>
    </lineage>
</organism>
<gene>
    <name evidence="3" type="ORF">FZC35_01780</name>
</gene>
<dbReference type="Gene3D" id="3.10.350.10">
    <property type="entry name" value="LysM domain"/>
    <property type="match status" value="1"/>
</dbReference>
<dbReference type="Proteomes" id="UP000325155">
    <property type="component" value="Chromosome"/>
</dbReference>
<evidence type="ECO:0000259" key="2">
    <source>
        <dbReference type="PROSITE" id="PS51782"/>
    </source>
</evidence>
<feature type="domain" description="LysM" evidence="2">
    <location>
        <begin position="22"/>
        <end position="66"/>
    </location>
</feature>
<dbReference type="CDD" id="cd12797">
    <property type="entry name" value="M23_peptidase"/>
    <property type="match status" value="1"/>
</dbReference>
<dbReference type="RefSeq" id="WP_148980946.1">
    <property type="nucleotide sequence ID" value="NZ_CP043315.1"/>
</dbReference>
<dbReference type="CDD" id="cd00118">
    <property type="entry name" value="LysM"/>
    <property type="match status" value="1"/>
</dbReference>
<dbReference type="GO" id="GO:0004222">
    <property type="term" value="F:metalloendopeptidase activity"/>
    <property type="evidence" value="ECO:0007669"/>
    <property type="project" value="TreeGrafter"/>
</dbReference>
<dbReference type="InterPro" id="IPR018392">
    <property type="entry name" value="LysM"/>
</dbReference>
<protein>
    <submittedName>
        <fullName evidence="3">M23 family metallopeptidase</fullName>
    </submittedName>
</protein>
<dbReference type="InterPro" id="IPR036779">
    <property type="entry name" value="LysM_dom_sf"/>
</dbReference>
<dbReference type="InterPro" id="IPR016047">
    <property type="entry name" value="M23ase_b-sheet_dom"/>
</dbReference>
<dbReference type="Pfam" id="PF01551">
    <property type="entry name" value="Peptidase_M23"/>
    <property type="match status" value="1"/>
</dbReference>
<dbReference type="PANTHER" id="PTHR21666">
    <property type="entry name" value="PEPTIDASE-RELATED"/>
    <property type="match status" value="1"/>
</dbReference>
<dbReference type="SUPFAM" id="SSF51261">
    <property type="entry name" value="Duplicated hybrid motif"/>
    <property type="match status" value="1"/>
</dbReference>
<dbReference type="PROSITE" id="PS51782">
    <property type="entry name" value="LYSM"/>
    <property type="match status" value="1"/>
</dbReference>
<dbReference type="PROSITE" id="PS51257">
    <property type="entry name" value="PROKAR_LIPOPROTEIN"/>
    <property type="match status" value="1"/>
</dbReference>
<dbReference type="InterPro" id="IPR050570">
    <property type="entry name" value="Cell_wall_metabolism_enzyme"/>
</dbReference>
<feature type="region of interest" description="Disordered" evidence="1">
    <location>
        <begin position="133"/>
        <end position="168"/>
    </location>
</feature>
<dbReference type="KEGG" id="cip:FZC35_01780"/>
<accession>A0A5C0UEB5</accession>
<dbReference type="InterPro" id="IPR011055">
    <property type="entry name" value="Dup_hybrid_motif"/>
</dbReference>
<evidence type="ECO:0000313" key="4">
    <source>
        <dbReference type="Proteomes" id="UP000325155"/>
    </source>
</evidence>
<dbReference type="AlphaFoldDB" id="A0A5C0UEB5"/>
<dbReference type="Gene3D" id="2.70.70.10">
    <property type="entry name" value="Glucose Permease (Domain IIA)"/>
    <property type="match status" value="1"/>
</dbReference>
<dbReference type="OrthoDB" id="9795421at2"/>
<reference evidence="3 4" key="1">
    <citation type="submission" date="2019-08" db="EMBL/GenBank/DDBJ databases">
        <title>Highly reduced genomes of protist endosymbionts show evolutionary convergence.</title>
        <authorList>
            <person name="George E."/>
            <person name="Husnik F."/>
            <person name="Tashyreva D."/>
            <person name="Prokopchuk G."/>
            <person name="Horak A."/>
            <person name="Kwong W.K."/>
            <person name="Lukes J."/>
            <person name="Keeling P.J."/>
        </authorList>
    </citation>
    <scope>NUCLEOTIDE SEQUENCE [LARGE SCALE GENOMIC DNA]</scope>
    <source>
        <strain evidence="3">1605</strain>
    </source>
</reference>
<proteinExistence type="predicted"/>
<dbReference type="PANTHER" id="PTHR21666:SF270">
    <property type="entry name" value="MUREIN HYDROLASE ACTIVATOR ENVC"/>
    <property type="match status" value="1"/>
</dbReference>
<sequence length="287" mass="32718">MLKIASYVFCLVLLGCEKKPIKFVVADSGDTLDTISEKYGINKKHLIEKNNLKHPYIINAGQKLSYSKIETRAKILYKDDEQISDKEKLGKTEELHEIDDELKQDLDKELAEIKIDQEIEKKKQIKIVAGDAKESKAKAKKDNDSAEQFKKNGQETDKKNDPKEEIDKSSILFPTSNGKIDKSLPFSQRHGKRRDGVFVVGTGNIFAPYDGLVMFIEKANNTIYIKKDVGNLSWLVTYSNLAEIFVKKGDLVKQGDKIGYSAGNIFIRIWDGKKYIDPEKIEYAKRY</sequence>
<dbReference type="SUPFAM" id="SSF54106">
    <property type="entry name" value="LysM domain"/>
    <property type="match status" value="1"/>
</dbReference>
<name>A0A5C0UEB5_9PROT</name>
<dbReference type="Pfam" id="PF01476">
    <property type="entry name" value="LysM"/>
    <property type="match status" value="1"/>
</dbReference>
<dbReference type="EMBL" id="CP043315">
    <property type="protein sequence ID" value="QEK38099.1"/>
    <property type="molecule type" value="Genomic_DNA"/>
</dbReference>